<reference evidence="1 2" key="1">
    <citation type="submission" date="2021-01" db="EMBL/GenBank/DDBJ databases">
        <title>Whole genome shotgun sequence of Actinoplanes deccanensis NBRC 13994.</title>
        <authorList>
            <person name="Komaki H."/>
            <person name="Tamura T."/>
        </authorList>
    </citation>
    <scope>NUCLEOTIDE SEQUENCE [LARGE SCALE GENOMIC DNA]</scope>
    <source>
        <strain evidence="1 2">NBRC 13994</strain>
    </source>
</reference>
<dbReference type="EMBL" id="BOMI01000059">
    <property type="protein sequence ID" value="GID74479.1"/>
    <property type="molecule type" value="Genomic_DNA"/>
</dbReference>
<gene>
    <name evidence="1" type="ORF">Ade02nite_31200</name>
</gene>
<accession>A0ABQ3Y3A2</accession>
<dbReference type="Proteomes" id="UP000609879">
    <property type="component" value="Unassembled WGS sequence"/>
</dbReference>
<dbReference type="RefSeq" id="WP_203762870.1">
    <property type="nucleotide sequence ID" value="NZ_BAAABO010000006.1"/>
</dbReference>
<name>A0ABQ3Y3A2_9ACTN</name>
<sequence>MTEPAVRLVFEYDGDEVRMLSQQRVELTIPSAGEPAAGWRAELRTAEGGVLDRRGLPWIPLDAEVFAPGVDGEPSVRRVPAERRTGVFTVLVPDLPEADHLALVDDAGGPPETRQVREILRVPLRAES</sequence>
<evidence type="ECO:0000313" key="2">
    <source>
        <dbReference type="Proteomes" id="UP000609879"/>
    </source>
</evidence>
<evidence type="ECO:0000313" key="1">
    <source>
        <dbReference type="EMBL" id="GID74479.1"/>
    </source>
</evidence>
<proteinExistence type="predicted"/>
<keyword evidence="2" id="KW-1185">Reference proteome</keyword>
<protein>
    <submittedName>
        <fullName evidence="1">Uncharacterized protein</fullName>
    </submittedName>
</protein>
<comment type="caution">
    <text evidence="1">The sequence shown here is derived from an EMBL/GenBank/DDBJ whole genome shotgun (WGS) entry which is preliminary data.</text>
</comment>
<organism evidence="1 2">
    <name type="scientific">Paractinoplanes deccanensis</name>
    <dbReference type="NCBI Taxonomy" id="113561"/>
    <lineage>
        <taxon>Bacteria</taxon>
        <taxon>Bacillati</taxon>
        <taxon>Actinomycetota</taxon>
        <taxon>Actinomycetes</taxon>
        <taxon>Micromonosporales</taxon>
        <taxon>Micromonosporaceae</taxon>
        <taxon>Paractinoplanes</taxon>
    </lineage>
</organism>